<evidence type="ECO:0000256" key="7">
    <source>
        <dbReference type="ARBA" id="ARBA00048558"/>
    </source>
</evidence>
<proteinExistence type="inferred from homology"/>
<evidence type="ECO:0000259" key="10">
    <source>
        <dbReference type="Pfam" id="PF02911"/>
    </source>
</evidence>
<evidence type="ECO:0000256" key="5">
    <source>
        <dbReference type="ARBA" id="ARBA00022679"/>
    </source>
</evidence>
<comment type="caution">
    <text evidence="11">The sequence shown here is derived from an EMBL/GenBank/DDBJ whole genome shotgun (WGS) entry which is preliminary data.</text>
</comment>
<feature type="binding site" evidence="8">
    <location>
        <begin position="112"/>
        <end position="115"/>
    </location>
    <ligand>
        <name>(6S)-5,6,7,8-tetrahydrofolate</name>
        <dbReference type="ChEBI" id="CHEBI:57453"/>
    </ligand>
</feature>
<dbReference type="HAMAP" id="MF_00182">
    <property type="entry name" value="Formyl_trans"/>
    <property type="match status" value="1"/>
</dbReference>
<evidence type="ECO:0000256" key="6">
    <source>
        <dbReference type="ARBA" id="ARBA00022917"/>
    </source>
</evidence>
<dbReference type="PANTHER" id="PTHR11138">
    <property type="entry name" value="METHIONYL-TRNA FORMYLTRANSFERASE"/>
    <property type="match status" value="1"/>
</dbReference>
<comment type="function">
    <text evidence="1 8">Attaches a formyl group to the free amino group of methionyl-tRNA(fMet). The formyl group appears to play a dual role in the initiator identity of N-formylmethionyl-tRNA by promoting its recognition by IF2 and preventing the misappropriation of this tRNA by the elongation apparatus.</text>
</comment>
<evidence type="ECO:0000313" key="11">
    <source>
        <dbReference type="EMBL" id="HAT1596734.1"/>
    </source>
</evidence>
<evidence type="ECO:0000256" key="2">
    <source>
        <dbReference type="ARBA" id="ARBA00010699"/>
    </source>
</evidence>
<dbReference type="InterPro" id="IPR001555">
    <property type="entry name" value="GART_AS"/>
</dbReference>
<sequence length="314" mass="34238">MNGLTIVFAGTPEFGLPCLDALIQSKHHLKAVYTQPDRPAGRGRKLQGSPVKEWAIDHQISVYQPLNFKNQEAIDELSALNPDVMVVIAYGLILPKAVLEIPRLGCINVHASLLPRWRGASPIQHAILHGDAESGVTIMQMDVGLDTGPMLCKAACPVTASDTAGSLHDKLAKISVKPLLDTLEALISNSAQFELQNNELATYAGKINKEEARINWHQSAVEIDRKIRAFNPWPIAYTLAGELILRIHQAKVTEFMSSETPGVVLNIDKNGLLVATGDKALLVEKIQFPGTKVVSVKDWLNSGKTQLHSGLMLQ</sequence>
<dbReference type="InterPro" id="IPR041711">
    <property type="entry name" value="Met-tRNA-FMT_N"/>
</dbReference>
<reference evidence="11" key="2">
    <citation type="submission" date="2020-11" db="EMBL/GenBank/DDBJ databases">
        <authorList>
            <consortium name="NCBI Pathogen Detection Project"/>
        </authorList>
    </citation>
    <scope>NUCLEOTIDE SEQUENCE</scope>
    <source>
        <strain evidence="11">D3612</strain>
    </source>
</reference>
<keyword evidence="5 8" id="KW-0808">Transferase</keyword>
<comment type="similarity">
    <text evidence="2 8">Belongs to the Fmt family.</text>
</comment>
<accession>A0AAN5KRY8</accession>
<dbReference type="CDD" id="cd08704">
    <property type="entry name" value="Met_tRNA_FMT_C"/>
    <property type="match status" value="1"/>
</dbReference>
<dbReference type="GO" id="GO:0004479">
    <property type="term" value="F:methionyl-tRNA formyltransferase activity"/>
    <property type="evidence" value="ECO:0007669"/>
    <property type="project" value="UniProtKB-UniRule"/>
</dbReference>
<dbReference type="Proteomes" id="UP000861567">
    <property type="component" value="Unassembled WGS sequence"/>
</dbReference>
<dbReference type="Gene3D" id="3.10.25.10">
    <property type="entry name" value="Formyl transferase, C-terminal domain"/>
    <property type="match status" value="1"/>
</dbReference>
<dbReference type="CDD" id="cd08646">
    <property type="entry name" value="FMT_core_Met-tRNA-FMT_N"/>
    <property type="match status" value="1"/>
</dbReference>
<evidence type="ECO:0000259" key="9">
    <source>
        <dbReference type="Pfam" id="PF00551"/>
    </source>
</evidence>
<organism evidence="11 12">
    <name type="scientific">Legionella pneumophila</name>
    <dbReference type="NCBI Taxonomy" id="446"/>
    <lineage>
        <taxon>Bacteria</taxon>
        <taxon>Pseudomonadati</taxon>
        <taxon>Pseudomonadota</taxon>
        <taxon>Gammaproteobacteria</taxon>
        <taxon>Legionellales</taxon>
        <taxon>Legionellaceae</taxon>
        <taxon>Legionella</taxon>
    </lineage>
</organism>
<dbReference type="InterPro" id="IPR002376">
    <property type="entry name" value="Formyl_transf_N"/>
</dbReference>
<dbReference type="Pfam" id="PF00551">
    <property type="entry name" value="Formyl_trans_N"/>
    <property type="match status" value="1"/>
</dbReference>
<feature type="domain" description="Formyl transferase C-terminal" evidence="10">
    <location>
        <begin position="206"/>
        <end position="302"/>
    </location>
</feature>
<keyword evidence="6 8" id="KW-0648">Protein biosynthesis</keyword>
<reference evidence="11" key="1">
    <citation type="journal article" date="2018" name="Genome Biol.">
        <title>SKESA: strategic k-mer extension for scrupulous assemblies.</title>
        <authorList>
            <person name="Souvorov A."/>
            <person name="Agarwala R."/>
            <person name="Lipman D.J."/>
        </authorList>
    </citation>
    <scope>NUCLEOTIDE SEQUENCE</scope>
    <source>
        <strain evidence="11">D3612</strain>
    </source>
</reference>
<evidence type="ECO:0000256" key="8">
    <source>
        <dbReference type="HAMAP-Rule" id="MF_00182"/>
    </source>
</evidence>
<dbReference type="PROSITE" id="PS00373">
    <property type="entry name" value="GART"/>
    <property type="match status" value="1"/>
</dbReference>
<dbReference type="NCBIfam" id="TIGR00460">
    <property type="entry name" value="fmt"/>
    <property type="match status" value="1"/>
</dbReference>
<dbReference type="EC" id="2.1.2.9" evidence="3 8"/>
<dbReference type="GO" id="GO:0005829">
    <property type="term" value="C:cytosol"/>
    <property type="evidence" value="ECO:0007669"/>
    <property type="project" value="TreeGrafter"/>
</dbReference>
<dbReference type="PANTHER" id="PTHR11138:SF5">
    <property type="entry name" value="METHIONYL-TRNA FORMYLTRANSFERASE, MITOCHONDRIAL"/>
    <property type="match status" value="1"/>
</dbReference>
<dbReference type="InterPro" id="IPR005793">
    <property type="entry name" value="Formyl_trans_C"/>
</dbReference>
<dbReference type="InterPro" id="IPR044135">
    <property type="entry name" value="Met-tRNA-FMT_C"/>
</dbReference>
<dbReference type="InterPro" id="IPR005794">
    <property type="entry name" value="Fmt"/>
</dbReference>
<evidence type="ECO:0000313" key="12">
    <source>
        <dbReference type="Proteomes" id="UP000861567"/>
    </source>
</evidence>
<dbReference type="Gene3D" id="3.40.50.170">
    <property type="entry name" value="Formyl transferase, N-terminal domain"/>
    <property type="match status" value="1"/>
</dbReference>
<feature type="domain" description="Formyl transferase N-terminal" evidence="9">
    <location>
        <begin position="7"/>
        <end position="180"/>
    </location>
</feature>
<name>A0AAN5KRY8_LEGPN</name>
<dbReference type="InterPro" id="IPR011034">
    <property type="entry name" value="Formyl_transferase-like_C_sf"/>
</dbReference>
<dbReference type="InterPro" id="IPR037022">
    <property type="entry name" value="Formyl_trans_C_sf"/>
</dbReference>
<protein>
    <recommendedName>
        <fullName evidence="4 8">Methionyl-tRNA formyltransferase</fullName>
        <ecNumber evidence="3 8">2.1.2.9</ecNumber>
    </recommendedName>
</protein>
<evidence type="ECO:0000256" key="4">
    <source>
        <dbReference type="ARBA" id="ARBA00016014"/>
    </source>
</evidence>
<dbReference type="Pfam" id="PF02911">
    <property type="entry name" value="Formyl_trans_C"/>
    <property type="match status" value="1"/>
</dbReference>
<dbReference type="InterPro" id="IPR036477">
    <property type="entry name" value="Formyl_transf_N_sf"/>
</dbReference>
<dbReference type="SUPFAM" id="SSF50486">
    <property type="entry name" value="FMT C-terminal domain-like"/>
    <property type="match status" value="1"/>
</dbReference>
<dbReference type="AlphaFoldDB" id="A0AAN5KRY8"/>
<dbReference type="EMBL" id="DACSEI010000019">
    <property type="protein sequence ID" value="HAT1596734.1"/>
    <property type="molecule type" value="Genomic_DNA"/>
</dbReference>
<gene>
    <name evidence="8 11" type="primary">fmt</name>
    <name evidence="11" type="ORF">I8Y58_001965</name>
</gene>
<dbReference type="SUPFAM" id="SSF53328">
    <property type="entry name" value="Formyltransferase"/>
    <property type="match status" value="1"/>
</dbReference>
<comment type="catalytic activity">
    <reaction evidence="7 8">
        <text>L-methionyl-tRNA(fMet) + (6R)-10-formyltetrahydrofolate = N-formyl-L-methionyl-tRNA(fMet) + (6S)-5,6,7,8-tetrahydrofolate + H(+)</text>
        <dbReference type="Rhea" id="RHEA:24380"/>
        <dbReference type="Rhea" id="RHEA-COMP:9952"/>
        <dbReference type="Rhea" id="RHEA-COMP:9953"/>
        <dbReference type="ChEBI" id="CHEBI:15378"/>
        <dbReference type="ChEBI" id="CHEBI:57453"/>
        <dbReference type="ChEBI" id="CHEBI:78530"/>
        <dbReference type="ChEBI" id="CHEBI:78844"/>
        <dbReference type="ChEBI" id="CHEBI:195366"/>
        <dbReference type="EC" id="2.1.2.9"/>
    </reaction>
</comment>
<evidence type="ECO:0000256" key="3">
    <source>
        <dbReference type="ARBA" id="ARBA00012261"/>
    </source>
</evidence>
<evidence type="ECO:0000256" key="1">
    <source>
        <dbReference type="ARBA" id="ARBA00002606"/>
    </source>
</evidence>